<evidence type="ECO:0000256" key="12">
    <source>
        <dbReference type="ARBA" id="ARBA00023268"/>
    </source>
</evidence>
<gene>
    <name evidence="18" type="ORF">A35E_00381</name>
</gene>
<dbReference type="Gene3D" id="3.40.140.10">
    <property type="entry name" value="Cytidine Deaminase, domain 2"/>
    <property type="match status" value="1"/>
</dbReference>
<evidence type="ECO:0000256" key="10">
    <source>
        <dbReference type="ARBA" id="ARBA00022857"/>
    </source>
</evidence>
<proteinExistence type="inferred from homology"/>
<accession>J3VU87</accession>
<dbReference type="InterPro" id="IPR011549">
    <property type="entry name" value="RibD_C"/>
</dbReference>
<sequence>MNHDEFYLTRAFLLARKGRFTTSPNPNVGCVIVRNGYIVGEGYHQCAGTEHAEVHALRQAKDDSRGATAYVTLEPCNHQGRTPSCTHALINAGVKEVISTIPDPNPQVAGSGFRRLQEAGVKVRYGLMQSEAEALNPGFLKRMRTGFPWIRLKLAASIDGRTAMESGASQWITSLESRQDVQCWRAESDAILSTAATVLADNPALTVRWASLPKSVKFLYPEKRLRQPLRVIIDTANRVKPFCRVIKEEGLTWLARIVPDDLTWSSSVKQLLFPTFHGTHIQSLDLISLMTYLGHYQINSLWVEAGPSLAGALLSLELIDELILYQAPKLLGSNARPLFFLSKPIDLSEAPAFTILDMKQLGPDIRFCLKPIKNS</sequence>
<comment type="cofactor">
    <cofactor evidence="13 16">
        <name>Zn(2+)</name>
        <dbReference type="ChEBI" id="CHEBI:29105"/>
    </cofactor>
    <text evidence="13 16">Binds 1 zinc ion.</text>
</comment>
<dbReference type="Proteomes" id="UP000003937">
    <property type="component" value="Chromosome"/>
</dbReference>
<keyword evidence="8 13" id="KW-0378">Hydrolase</keyword>
<dbReference type="InterPro" id="IPR016193">
    <property type="entry name" value="Cytidine_deaminase-like"/>
</dbReference>
<comment type="pathway">
    <text evidence="3 13">Cofactor biosynthesis; riboflavin biosynthesis; 5-amino-6-(D-ribitylamino)uracil from GTP: step 3/4.</text>
</comment>
<feature type="binding site" evidence="15">
    <location>
        <begin position="306"/>
        <end position="312"/>
    </location>
    <ligand>
        <name>NADP(+)</name>
        <dbReference type="ChEBI" id="CHEBI:58349"/>
    </ligand>
</feature>
<dbReference type="InterPro" id="IPR050765">
    <property type="entry name" value="Riboflavin_Biosynth_HTPR"/>
</dbReference>
<dbReference type="Gene3D" id="3.40.430.10">
    <property type="entry name" value="Dihydrofolate Reductase, subunit A"/>
    <property type="match status" value="1"/>
</dbReference>
<comment type="pathway">
    <text evidence="2 13">Cofactor biosynthesis; riboflavin biosynthesis; 5-amino-6-(D-ribitylamino)uracil from GTP: step 2/4.</text>
</comment>
<feature type="domain" description="CMP/dCMP-type deaminase" evidence="17">
    <location>
        <begin position="2"/>
        <end position="116"/>
    </location>
</feature>
<keyword evidence="11 13" id="KW-0560">Oxidoreductase</keyword>
<dbReference type="PANTHER" id="PTHR38011">
    <property type="entry name" value="DIHYDROFOLATE REDUCTASE FAMILY PROTEIN (AFU_ORTHOLOGUE AFUA_8G06820)"/>
    <property type="match status" value="1"/>
</dbReference>
<keyword evidence="6 13" id="KW-0686">Riboflavin biosynthesis</keyword>
<feature type="binding site" evidence="15">
    <location>
        <position position="304"/>
    </location>
    <ligand>
        <name>substrate</name>
    </ligand>
</feature>
<feature type="binding site" evidence="15">
    <location>
        <position position="185"/>
    </location>
    <ligand>
        <name>substrate</name>
    </ligand>
</feature>
<comment type="similarity">
    <text evidence="4 13">In the N-terminal section; belongs to the cytidine and deoxycytidylate deaminase family.</text>
</comment>
<dbReference type="HOGENOM" id="CLU_036590_1_2_6"/>
<evidence type="ECO:0000313" key="18">
    <source>
        <dbReference type="EMBL" id="AFP85676.1"/>
    </source>
</evidence>
<evidence type="ECO:0000256" key="13">
    <source>
        <dbReference type="PIRNR" id="PIRNR006769"/>
    </source>
</evidence>
<evidence type="ECO:0000256" key="9">
    <source>
        <dbReference type="ARBA" id="ARBA00022833"/>
    </source>
</evidence>
<dbReference type="InterPro" id="IPR024072">
    <property type="entry name" value="DHFR-like_dom_sf"/>
</dbReference>
<keyword evidence="7 13" id="KW-0479">Metal-binding</keyword>
<dbReference type="GO" id="GO:0008270">
    <property type="term" value="F:zinc ion binding"/>
    <property type="evidence" value="ECO:0007669"/>
    <property type="project" value="InterPro"/>
</dbReference>
<dbReference type="Pfam" id="PF00383">
    <property type="entry name" value="dCMP_cyt_deam_1"/>
    <property type="match status" value="1"/>
</dbReference>
<evidence type="ECO:0000256" key="16">
    <source>
        <dbReference type="PIRSR" id="PIRSR006769-3"/>
    </source>
</evidence>
<comment type="function">
    <text evidence="1 13">Converts 2,5-diamino-6-(ribosylamino)-4(3h)-pyrimidinone 5'-phosphate into 5-amino-6-(ribosylamino)-2,4(1h,3h)-pyrimidinedione 5'-phosphate.</text>
</comment>
<comment type="catalytic activity">
    <reaction evidence="13">
        <text>5-amino-6-(5-phospho-D-ribitylamino)uracil + NADP(+) = 5-amino-6-(5-phospho-D-ribosylamino)uracil + NADPH + H(+)</text>
        <dbReference type="Rhea" id="RHEA:17845"/>
        <dbReference type="ChEBI" id="CHEBI:15378"/>
        <dbReference type="ChEBI" id="CHEBI:57783"/>
        <dbReference type="ChEBI" id="CHEBI:58349"/>
        <dbReference type="ChEBI" id="CHEBI:58421"/>
        <dbReference type="ChEBI" id="CHEBI:58453"/>
        <dbReference type="EC" id="1.1.1.193"/>
    </reaction>
</comment>
<evidence type="ECO:0000256" key="5">
    <source>
        <dbReference type="ARBA" id="ARBA00007417"/>
    </source>
</evidence>
<feature type="binding site" evidence="16">
    <location>
        <position position="85"/>
    </location>
    <ligand>
        <name>Zn(2+)</name>
        <dbReference type="ChEBI" id="CHEBI:29105"/>
        <note>catalytic</note>
    </ligand>
</feature>
<organism evidence="18 19">
    <name type="scientific">secondary endosymbiont of Heteropsylla cubana</name>
    <dbReference type="NCBI Taxonomy" id="134287"/>
    <lineage>
        <taxon>Bacteria</taxon>
        <taxon>Pseudomonadati</taxon>
        <taxon>Pseudomonadota</taxon>
        <taxon>Gammaproteobacteria</taxon>
        <taxon>Enterobacterales</taxon>
        <taxon>Enterobacteriaceae</taxon>
        <taxon>aphid secondary symbionts</taxon>
    </lineage>
</organism>
<evidence type="ECO:0000256" key="7">
    <source>
        <dbReference type="ARBA" id="ARBA00022723"/>
    </source>
</evidence>
<evidence type="ECO:0000256" key="11">
    <source>
        <dbReference type="ARBA" id="ARBA00023002"/>
    </source>
</evidence>
<dbReference type="UniPathway" id="UPA00275">
    <property type="reaction ID" value="UER00401"/>
</dbReference>
<feature type="binding site" evidence="16">
    <location>
        <position position="51"/>
    </location>
    <ligand>
        <name>Zn(2+)</name>
        <dbReference type="ChEBI" id="CHEBI:29105"/>
        <note>catalytic</note>
    </ligand>
</feature>
<dbReference type="PROSITE" id="PS51747">
    <property type="entry name" value="CYT_DCMP_DEAMINASES_2"/>
    <property type="match status" value="1"/>
</dbReference>
<feature type="binding site" evidence="15">
    <location>
        <position position="235"/>
    </location>
    <ligand>
        <name>NADP(+)</name>
        <dbReference type="ChEBI" id="CHEBI:58349"/>
    </ligand>
</feature>
<name>J3VU87_9ENTR</name>
<dbReference type="InterPro" id="IPR004794">
    <property type="entry name" value="Eubact_RibD"/>
</dbReference>
<dbReference type="NCBIfam" id="NF008052">
    <property type="entry name" value="PRK10786.1"/>
    <property type="match status" value="1"/>
</dbReference>
<evidence type="ECO:0000256" key="2">
    <source>
        <dbReference type="ARBA" id="ARBA00004882"/>
    </source>
</evidence>
<evidence type="ECO:0000256" key="15">
    <source>
        <dbReference type="PIRSR" id="PIRSR006769-2"/>
    </source>
</evidence>
<feature type="binding site" evidence="15">
    <location>
        <position position="155"/>
    </location>
    <ligand>
        <name>NADP(+)</name>
        <dbReference type="ChEBI" id="CHEBI:58349"/>
    </ligand>
</feature>
<dbReference type="PATRIC" id="fig|134287.3.peg.360"/>
<protein>
    <recommendedName>
        <fullName evidence="13">Riboflavin biosynthesis protein RibD</fullName>
    </recommendedName>
    <domain>
        <recommendedName>
            <fullName evidence="13">Diaminohydroxyphosphoribosylaminopyrimidine deaminase</fullName>
            <shortName evidence="13">DRAP deaminase</shortName>
            <ecNumber evidence="13">3.5.4.26</ecNumber>
        </recommendedName>
        <alternativeName>
            <fullName evidence="13">Riboflavin-specific deaminase</fullName>
        </alternativeName>
    </domain>
    <domain>
        <recommendedName>
            <fullName evidence="13">5-amino-6-(5-phosphoribosylamino)uracil reductase</fullName>
            <ecNumber evidence="13">1.1.1.193</ecNumber>
        </recommendedName>
        <alternativeName>
            <fullName evidence="13">HTP reductase</fullName>
        </alternativeName>
    </domain>
</protein>
<evidence type="ECO:0000256" key="3">
    <source>
        <dbReference type="ARBA" id="ARBA00004910"/>
    </source>
</evidence>
<feature type="binding site" evidence="16">
    <location>
        <position position="76"/>
    </location>
    <ligand>
        <name>Zn(2+)</name>
        <dbReference type="ChEBI" id="CHEBI:29105"/>
        <note>catalytic</note>
    </ligand>
</feature>
<evidence type="ECO:0000259" key="17">
    <source>
        <dbReference type="PROSITE" id="PS51747"/>
    </source>
</evidence>
<evidence type="ECO:0000256" key="4">
    <source>
        <dbReference type="ARBA" id="ARBA00005259"/>
    </source>
</evidence>
<comment type="similarity">
    <text evidence="5 13">In the C-terminal section; belongs to the HTP reductase family.</text>
</comment>
<evidence type="ECO:0000256" key="8">
    <source>
        <dbReference type="ARBA" id="ARBA00022801"/>
    </source>
</evidence>
<feature type="binding site" evidence="15">
    <location>
        <position position="169"/>
    </location>
    <ligand>
        <name>NADP(+)</name>
        <dbReference type="ChEBI" id="CHEBI:58349"/>
    </ligand>
</feature>
<evidence type="ECO:0000256" key="14">
    <source>
        <dbReference type="PIRSR" id="PIRSR006769-1"/>
    </source>
</evidence>
<dbReference type="GO" id="GO:0009231">
    <property type="term" value="P:riboflavin biosynthetic process"/>
    <property type="evidence" value="ECO:0007669"/>
    <property type="project" value="UniProtKB-UniPathway"/>
</dbReference>
<dbReference type="PROSITE" id="PS00903">
    <property type="entry name" value="CYT_DCMP_DEAMINASES_1"/>
    <property type="match status" value="1"/>
</dbReference>
<dbReference type="NCBIfam" id="TIGR00326">
    <property type="entry name" value="eubact_ribD"/>
    <property type="match status" value="1"/>
</dbReference>
<keyword evidence="12" id="KW-0511">Multifunctional enzyme</keyword>
<keyword evidence="19" id="KW-1185">Reference proteome</keyword>
<feature type="binding site" evidence="15">
    <location>
        <position position="205"/>
    </location>
    <ligand>
        <name>substrate</name>
    </ligand>
</feature>
<dbReference type="Pfam" id="PF01872">
    <property type="entry name" value="RibD_C"/>
    <property type="match status" value="1"/>
</dbReference>
<evidence type="ECO:0000256" key="6">
    <source>
        <dbReference type="ARBA" id="ARBA00022619"/>
    </source>
</evidence>
<dbReference type="GO" id="GO:0008703">
    <property type="term" value="F:5-amino-6-(5-phosphoribosylamino)uracil reductase activity"/>
    <property type="evidence" value="ECO:0007669"/>
    <property type="project" value="UniProtKB-EC"/>
</dbReference>
<evidence type="ECO:0000313" key="19">
    <source>
        <dbReference type="Proteomes" id="UP000003937"/>
    </source>
</evidence>
<reference evidence="18 19" key="1">
    <citation type="journal article" date="2012" name="Mol. Biol. Evol.">
        <title>Genome reduction and co-evolution between the primary and secondary bacterial symbionts of psyllids.</title>
        <authorList>
            <person name="Sloan D.B."/>
            <person name="Moran N.A."/>
        </authorList>
    </citation>
    <scope>NUCLEOTIDE SEQUENCE [LARGE SCALE GENOMIC DNA]</scope>
    <source>
        <strain evidence="18">Hcub_S</strain>
    </source>
</reference>
<dbReference type="STRING" id="134287.A35E_00381"/>
<feature type="binding site" evidence="15">
    <location>
        <position position="197"/>
    </location>
    <ligand>
        <name>NADP(+)</name>
        <dbReference type="ChEBI" id="CHEBI:58349"/>
    </ligand>
</feature>
<dbReference type="InterPro" id="IPR016192">
    <property type="entry name" value="APOBEC/CMP_deaminase_Zn-bd"/>
</dbReference>
<dbReference type="RefSeq" id="WP_014888973.1">
    <property type="nucleotide sequence ID" value="NC_018420.1"/>
</dbReference>
<dbReference type="EMBL" id="CP003547">
    <property type="protein sequence ID" value="AFP85676.1"/>
    <property type="molecule type" value="Genomic_DNA"/>
</dbReference>
<dbReference type="CDD" id="cd01284">
    <property type="entry name" value="Riboflavin_deaminase-reductase"/>
    <property type="match status" value="1"/>
</dbReference>
<evidence type="ECO:0000256" key="1">
    <source>
        <dbReference type="ARBA" id="ARBA00002151"/>
    </source>
</evidence>
<keyword evidence="9 13" id="KW-0862">Zinc</keyword>
<dbReference type="AlphaFoldDB" id="J3VU87"/>
<dbReference type="PIRSF" id="PIRSF006769">
    <property type="entry name" value="RibD"/>
    <property type="match status" value="1"/>
</dbReference>
<dbReference type="KEGG" id="sehc:A35E_00381"/>
<feature type="binding site" evidence="15">
    <location>
        <position position="208"/>
    </location>
    <ligand>
        <name>substrate</name>
    </ligand>
</feature>
<dbReference type="SUPFAM" id="SSF53927">
    <property type="entry name" value="Cytidine deaminase-like"/>
    <property type="match status" value="1"/>
</dbReference>
<dbReference type="FunFam" id="3.40.140.10:FF:000025">
    <property type="entry name" value="Riboflavin biosynthesis protein RibD"/>
    <property type="match status" value="1"/>
</dbReference>
<feature type="binding site" evidence="15">
    <location>
        <position position="201"/>
    </location>
    <ligand>
        <name>NADP(+)</name>
        <dbReference type="ChEBI" id="CHEBI:58349"/>
    </ligand>
</feature>
<dbReference type="EC" id="1.1.1.193" evidence="13"/>
<dbReference type="SUPFAM" id="SSF53597">
    <property type="entry name" value="Dihydrofolate reductase-like"/>
    <property type="match status" value="1"/>
</dbReference>
<dbReference type="EC" id="3.5.4.26" evidence="13"/>
<dbReference type="InterPro" id="IPR002734">
    <property type="entry name" value="RibDG_C"/>
</dbReference>
<dbReference type="InterPro" id="IPR002125">
    <property type="entry name" value="CMP_dCMP_dom"/>
</dbReference>
<dbReference type="PANTHER" id="PTHR38011:SF7">
    <property type="entry name" value="2,5-DIAMINO-6-RIBOSYLAMINO-4(3H)-PYRIMIDINONE 5'-PHOSPHATE REDUCTASE"/>
    <property type="match status" value="1"/>
</dbReference>
<feature type="binding site" evidence="15">
    <location>
        <position position="171"/>
    </location>
    <ligand>
        <name>NADP(+)</name>
        <dbReference type="ChEBI" id="CHEBI:58349"/>
    </ligand>
</feature>
<dbReference type="GO" id="GO:0008835">
    <property type="term" value="F:diaminohydroxyphosphoribosylaminopyrimidine deaminase activity"/>
    <property type="evidence" value="ECO:0007669"/>
    <property type="project" value="UniProtKB-EC"/>
</dbReference>
<keyword evidence="10 13" id="KW-0521">NADP</keyword>
<feature type="active site" description="Proton donor" evidence="14">
    <location>
        <position position="53"/>
    </location>
</feature>
<dbReference type="GO" id="GO:0050661">
    <property type="term" value="F:NADP binding"/>
    <property type="evidence" value="ECO:0007669"/>
    <property type="project" value="InterPro"/>
</dbReference>
<comment type="catalytic activity">
    <reaction evidence="13">
        <text>2,5-diamino-6-hydroxy-4-(5-phosphoribosylamino)-pyrimidine + H2O + H(+) = 5-amino-6-(5-phospho-D-ribosylamino)uracil + NH4(+)</text>
        <dbReference type="Rhea" id="RHEA:21868"/>
        <dbReference type="ChEBI" id="CHEBI:15377"/>
        <dbReference type="ChEBI" id="CHEBI:15378"/>
        <dbReference type="ChEBI" id="CHEBI:28938"/>
        <dbReference type="ChEBI" id="CHEBI:58453"/>
        <dbReference type="ChEBI" id="CHEBI:58614"/>
        <dbReference type="EC" id="3.5.4.26"/>
    </reaction>
</comment>
<dbReference type="NCBIfam" id="TIGR00227">
    <property type="entry name" value="ribD_Cterm"/>
    <property type="match status" value="1"/>
</dbReference>
<dbReference type="OrthoDB" id="9800865at2"/>